<keyword evidence="2" id="KW-0812">Transmembrane</keyword>
<gene>
    <name evidence="3" type="ORF">RRG08_041346</name>
</gene>
<feature type="region of interest" description="Disordered" evidence="1">
    <location>
        <begin position="191"/>
        <end position="211"/>
    </location>
</feature>
<dbReference type="Proteomes" id="UP001283361">
    <property type="component" value="Unassembled WGS sequence"/>
</dbReference>
<keyword evidence="4" id="KW-1185">Reference proteome</keyword>
<accession>A0AAE1EE57</accession>
<proteinExistence type="predicted"/>
<evidence type="ECO:0000256" key="2">
    <source>
        <dbReference type="SAM" id="Phobius"/>
    </source>
</evidence>
<feature type="transmembrane region" description="Helical" evidence="2">
    <location>
        <begin position="138"/>
        <end position="159"/>
    </location>
</feature>
<keyword evidence="2" id="KW-1133">Transmembrane helix</keyword>
<name>A0AAE1EE57_9GAST</name>
<evidence type="ECO:0000313" key="4">
    <source>
        <dbReference type="Proteomes" id="UP001283361"/>
    </source>
</evidence>
<protein>
    <submittedName>
        <fullName evidence="3">Uncharacterized protein</fullName>
    </submittedName>
</protein>
<reference evidence="3" key="1">
    <citation type="journal article" date="2023" name="G3 (Bethesda)">
        <title>A reference genome for the long-term kleptoplast-retaining sea slug Elysia crispata morphotype clarki.</title>
        <authorList>
            <person name="Eastman K.E."/>
            <person name="Pendleton A.L."/>
            <person name="Shaikh M.A."/>
            <person name="Suttiyut T."/>
            <person name="Ogas R."/>
            <person name="Tomko P."/>
            <person name="Gavelis G."/>
            <person name="Widhalm J.R."/>
            <person name="Wisecaver J.H."/>
        </authorList>
    </citation>
    <scope>NUCLEOTIDE SEQUENCE</scope>
    <source>
        <strain evidence="3">ECLA1</strain>
    </source>
</reference>
<dbReference type="AlphaFoldDB" id="A0AAE1EE57"/>
<dbReference type="EMBL" id="JAWDGP010000220">
    <property type="protein sequence ID" value="KAK3802648.1"/>
    <property type="molecule type" value="Genomic_DNA"/>
</dbReference>
<keyword evidence="2" id="KW-0472">Membrane</keyword>
<sequence>MQSSSNENKGFIVAEEDRTFIQFEVSGSNSVHSFKGIDGPQFYYTTIDGVSHKGCMGFEPSDGSCITRKRIRDACSCEMLTSNIYRLSYIKTATLNTSGATVYLLWPGKPDLRSDNYTFPEIRAKPSDSVINTEENKIFIGVGLVALLVTVAGVGIMCYKKYEARNSPFQARVPTDVRTQMETAHKTEIVENQQAAEDESINLDTSQDTVSSPTFATSVLTSSLGHK</sequence>
<comment type="caution">
    <text evidence="3">The sequence shown here is derived from an EMBL/GenBank/DDBJ whole genome shotgun (WGS) entry which is preliminary data.</text>
</comment>
<evidence type="ECO:0000313" key="3">
    <source>
        <dbReference type="EMBL" id="KAK3802648.1"/>
    </source>
</evidence>
<organism evidence="3 4">
    <name type="scientific">Elysia crispata</name>
    <name type="common">lettuce slug</name>
    <dbReference type="NCBI Taxonomy" id="231223"/>
    <lineage>
        <taxon>Eukaryota</taxon>
        <taxon>Metazoa</taxon>
        <taxon>Spiralia</taxon>
        <taxon>Lophotrochozoa</taxon>
        <taxon>Mollusca</taxon>
        <taxon>Gastropoda</taxon>
        <taxon>Heterobranchia</taxon>
        <taxon>Euthyneura</taxon>
        <taxon>Panpulmonata</taxon>
        <taxon>Sacoglossa</taxon>
        <taxon>Placobranchoidea</taxon>
        <taxon>Plakobranchidae</taxon>
        <taxon>Elysia</taxon>
    </lineage>
</organism>
<feature type="compositionally biased region" description="Polar residues" evidence="1">
    <location>
        <begin position="202"/>
        <end position="211"/>
    </location>
</feature>
<evidence type="ECO:0000256" key="1">
    <source>
        <dbReference type="SAM" id="MobiDB-lite"/>
    </source>
</evidence>